<evidence type="ECO:0000259" key="1">
    <source>
        <dbReference type="Pfam" id="PF09820"/>
    </source>
</evidence>
<dbReference type="AlphaFoldDB" id="A0A3N0ARV4"/>
<proteinExistence type="predicted"/>
<sequence>MQRPFVYNRGNDMREKGRGMTGTYENGIYREGDVRLSDLSGRRRLPVGNDDFLSVVEKSVFVDKSMLIADVLDSGATALLFCRPRRFGKSLNLSMIQRFLEIPSPSDPVARDTAELFEGLAIWDAAGGQYRAHHAVYPVISISLKTAKTDDAAAFLGALAQIVGAEYERHSYVLSGGALSEEQRAYFERVTGGAAEAEEIVSSLEWLSRILTAYHGRRTVVLIDEYDAPVAACYTKPSYHEIVSVLKRWLTGALKGNPMLEFAVLTGVQRISKESIFSDLNNLVVDTPLDVMADERYGFLEEEVDALASYLGVDANLGEAREWYDGYRFGAADVFNPWSVVNFFRSGGVADIYWGNTSSNDVLQGVVESVDPETMRSVFSLMTEGGTVDAPLDLGVSFPDVTTRAGAVWSLLYLAGYLTTDDVAQPNNAGRVRPLRVPNREISEVYRNDIVGRFTGLAGSTRLLSALHRALVDGDAALLAEELESVLLNSASFYDLTSENSYHMLLVGLLFGVPGYGNPASNREAGRGRFDICLAPERAGLPAVTLELKFERGADEARLEALAAAALAQIEARAYDAGATESGAGSLRYGIAFSGKSLAVVVDRRL</sequence>
<name>A0A3N0ARV4_9ACTN</name>
<evidence type="ECO:0000313" key="3">
    <source>
        <dbReference type="Proteomes" id="UP000278327"/>
    </source>
</evidence>
<evidence type="ECO:0000313" key="2">
    <source>
        <dbReference type="EMBL" id="RNL37309.1"/>
    </source>
</evidence>
<gene>
    <name evidence="2" type="ORF">DMP10_08705</name>
</gene>
<dbReference type="PANTHER" id="PTHR34825">
    <property type="entry name" value="CONSERVED PROTEIN, WITH A WEAK D-GALACTARATE DEHYDRATASE/ALTRONATE HYDROLASE DOMAIN"/>
    <property type="match status" value="1"/>
</dbReference>
<dbReference type="Pfam" id="PF09820">
    <property type="entry name" value="AAA-ATPase_like"/>
    <property type="match status" value="1"/>
</dbReference>
<reference evidence="2 3" key="1">
    <citation type="journal article" date="2019" name="Microbiol. Resour. Announc.">
        <title>Draft Genome Sequences of Type Strains of Gordonibacter faecihominis, Paraeggerthella hongkongensis, Parvibacter caecicola,Slackia equolifaciens, Slackia faecicanis, and Slackia isoflavoniconvertens.</title>
        <authorList>
            <person name="Danylec N."/>
            <person name="Stoll D.A."/>
            <person name="Dotsch A."/>
            <person name="Huch M."/>
        </authorList>
    </citation>
    <scope>NUCLEOTIDE SEQUENCE [LARGE SCALE GENOMIC DNA]</scope>
    <source>
        <strain evidence="2 3">DSM 18785</strain>
    </source>
</reference>
<comment type="caution">
    <text evidence="2">The sequence shown here is derived from an EMBL/GenBank/DDBJ whole genome shotgun (WGS) entry which is preliminary data.</text>
</comment>
<dbReference type="Proteomes" id="UP000278327">
    <property type="component" value="Unassembled WGS sequence"/>
</dbReference>
<accession>A0A3N0ARV4</accession>
<dbReference type="Pfam" id="PF08011">
    <property type="entry name" value="PDDEXK_9"/>
    <property type="match status" value="1"/>
</dbReference>
<protein>
    <recommendedName>
        <fullName evidence="1">AAA-ATPase-like domain-containing protein</fullName>
    </recommendedName>
</protein>
<keyword evidence="3" id="KW-1185">Reference proteome</keyword>
<dbReference type="InterPro" id="IPR018631">
    <property type="entry name" value="AAA-ATPase-like_dom"/>
</dbReference>
<dbReference type="PANTHER" id="PTHR34825:SF1">
    <property type="entry name" value="AAA-ATPASE-LIKE DOMAIN-CONTAINING PROTEIN"/>
    <property type="match status" value="1"/>
</dbReference>
<feature type="domain" description="AAA-ATPase-like" evidence="1">
    <location>
        <begin position="46"/>
        <end position="277"/>
    </location>
</feature>
<dbReference type="InterPro" id="IPR012547">
    <property type="entry name" value="PDDEXK_9"/>
</dbReference>
<organism evidence="2 3">
    <name type="scientific">Adlercreutzia equolifaciens subsp. celatus DSM 18785</name>
    <dbReference type="NCBI Taxonomy" id="1121021"/>
    <lineage>
        <taxon>Bacteria</taxon>
        <taxon>Bacillati</taxon>
        <taxon>Actinomycetota</taxon>
        <taxon>Coriobacteriia</taxon>
        <taxon>Eggerthellales</taxon>
        <taxon>Eggerthellaceae</taxon>
        <taxon>Adlercreutzia</taxon>
    </lineage>
</organism>
<dbReference type="EMBL" id="QICA01000014">
    <property type="protein sequence ID" value="RNL37309.1"/>
    <property type="molecule type" value="Genomic_DNA"/>
</dbReference>